<feature type="domain" description="ATP-grasp" evidence="2">
    <location>
        <begin position="131"/>
        <end position="321"/>
    </location>
</feature>
<evidence type="ECO:0000313" key="3">
    <source>
        <dbReference type="EMBL" id="MEX4010320.1"/>
    </source>
</evidence>
<proteinExistence type="predicted"/>
<organism evidence="3 4">
    <name type="scientific">Neoaquamicrobium sediminum</name>
    <dbReference type="NCBI Taxonomy" id="1849104"/>
    <lineage>
        <taxon>Bacteria</taxon>
        <taxon>Pseudomonadati</taxon>
        <taxon>Pseudomonadota</taxon>
        <taxon>Alphaproteobacteria</taxon>
        <taxon>Hyphomicrobiales</taxon>
        <taxon>Phyllobacteriaceae</taxon>
        <taxon>Neoaquamicrobium</taxon>
    </lineage>
</organism>
<keyword evidence="4" id="KW-1185">Reference proteome</keyword>
<dbReference type="Gene3D" id="3.30.470.20">
    <property type="entry name" value="ATP-grasp fold, B domain"/>
    <property type="match status" value="1"/>
</dbReference>
<name>A0ABV3X073_9HYPH</name>
<protein>
    <recommendedName>
        <fullName evidence="2">ATP-grasp domain-containing protein</fullName>
    </recommendedName>
</protein>
<dbReference type="PANTHER" id="PTHR21621:SF0">
    <property type="entry name" value="BETA-CITRYLGLUTAMATE SYNTHASE B-RELATED"/>
    <property type="match status" value="1"/>
</dbReference>
<gene>
    <name evidence="3" type="ORF">V1479_23660</name>
</gene>
<dbReference type="InterPro" id="IPR011761">
    <property type="entry name" value="ATP-grasp"/>
</dbReference>
<comment type="caution">
    <text evidence="3">The sequence shown here is derived from an EMBL/GenBank/DDBJ whole genome shotgun (WGS) entry which is preliminary data.</text>
</comment>
<dbReference type="SUPFAM" id="SSF56059">
    <property type="entry name" value="Glutathione synthetase ATP-binding domain-like"/>
    <property type="match status" value="1"/>
</dbReference>
<sequence>MSKPILIVTEKFDPHADAVIEKLRERDRPFFRLNSDDFHIDYYVDLDGRDGVMSFHDRWGRSVRFPDGVHAAWHRKPREPNPPEGVTEEAARTTIRTETIELMSYLSCIRTIPWYNNPEDNRVAQRKFPQLRLARELGLKVPRTLVTNDPARARTFQQDVGGDLLCKPMKEPGFTTDDEIYFIFARKVGTQEFDDNLDRIALCPTLLQEYTPKAYELRVTIIGDKVFACRLDSQRTPGAETDWRRVSPEKVAHSLIDLEPAVEDRLREMLRLCNLRFGAFDLIVTPEDETVFLELNPNGQWLWIELLTGAPMVDAMTDLLLS</sequence>
<keyword evidence="1" id="KW-0547">Nucleotide-binding</keyword>
<evidence type="ECO:0000259" key="2">
    <source>
        <dbReference type="PROSITE" id="PS50975"/>
    </source>
</evidence>
<dbReference type="Proteomes" id="UP001559025">
    <property type="component" value="Unassembled WGS sequence"/>
</dbReference>
<accession>A0ABV3X073</accession>
<dbReference type="RefSeq" id="WP_368805031.1">
    <property type="nucleotide sequence ID" value="NZ_JAZHFV010000011.1"/>
</dbReference>
<evidence type="ECO:0000256" key="1">
    <source>
        <dbReference type="PROSITE-ProRule" id="PRU00409"/>
    </source>
</evidence>
<reference evidence="3 4" key="1">
    <citation type="submission" date="2024-01" db="EMBL/GenBank/DDBJ databases">
        <title>New evidence supports the origin of RcGTA from prophage.</title>
        <authorList>
            <person name="Xu Y."/>
            <person name="Liu B."/>
            <person name="Chen F."/>
        </authorList>
    </citation>
    <scope>NUCLEOTIDE SEQUENCE [LARGE SCALE GENOMIC DNA]</scope>
    <source>
        <strain evidence="3 4">CBW1107-2</strain>
    </source>
</reference>
<keyword evidence="1" id="KW-0067">ATP-binding</keyword>
<dbReference type="PANTHER" id="PTHR21621">
    <property type="entry name" value="RIBOSOMAL PROTEIN S6 MODIFICATION PROTEIN"/>
    <property type="match status" value="1"/>
</dbReference>
<evidence type="ECO:0000313" key="4">
    <source>
        <dbReference type="Proteomes" id="UP001559025"/>
    </source>
</evidence>
<dbReference type="PROSITE" id="PS50975">
    <property type="entry name" value="ATP_GRASP"/>
    <property type="match status" value="1"/>
</dbReference>
<dbReference type="EMBL" id="JAZHFV010000011">
    <property type="protein sequence ID" value="MEX4010320.1"/>
    <property type="molecule type" value="Genomic_DNA"/>
</dbReference>